<organism evidence="1 2">
    <name type="scientific">Colocasia esculenta</name>
    <name type="common">Wild taro</name>
    <name type="synonym">Arum esculentum</name>
    <dbReference type="NCBI Taxonomy" id="4460"/>
    <lineage>
        <taxon>Eukaryota</taxon>
        <taxon>Viridiplantae</taxon>
        <taxon>Streptophyta</taxon>
        <taxon>Embryophyta</taxon>
        <taxon>Tracheophyta</taxon>
        <taxon>Spermatophyta</taxon>
        <taxon>Magnoliopsida</taxon>
        <taxon>Liliopsida</taxon>
        <taxon>Araceae</taxon>
        <taxon>Aroideae</taxon>
        <taxon>Colocasieae</taxon>
        <taxon>Colocasia</taxon>
    </lineage>
</organism>
<reference evidence="1" key="1">
    <citation type="submission" date="2017-07" db="EMBL/GenBank/DDBJ databases">
        <title>Taro Niue Genome Assembly and Annotation.</title>
        <authorList>
            <person name="Atibalentja N."/>
            <person name="Keating K."/>
            <person name="Fields C.J."/>
        </authorList>
    </citation>
    <scope>NUCLEOTIDE SEQUENCE</scope>
    <source>
        <strain evidence="1">Niue_2</strain>
        <tissue evidence="1">Leaf</tissue>
    </source>
</reference>
<name>A0A843X200_COLES</name>
<keyword evidence="2" id="KW-1185">Reference proteome</keyword>
<feature type="non-terminal residue" evidence="1">
    <location>
        <position position="1"/>
    </location>
</feature>
<protein>
    <submittedName>
        <fullName evidence="1">Uncharacterized protein</fullName>
    </submittedName>
</protein>
<proteinExistence type="predicted"/>
<dbReference type="EMBL" id="NMUH01004336">
    <property type="protein sequence ID" value="MQM09290.1"/>
    <property type="molecule type" value="Genomic_DNA"/>
</dbReference>
<dbReference type="AlphaFoldDB" id="A0A843X200"/>
<dbReference type="Proteomes" id="UP000652761">
    <property type="component" value="Unassembled WGS sequence"/>
</dbReference>
<dbReference type="OrthoDB" id="197068at2759"/>
<accession>A0A843X200</accession>
<comment type="caution">
    <text evidence="1">The sequence shown here is derived from an EMBL/GenBank/DDBJ whole genome shotgun (WGS) entry which is preliminary data.</text>
</comment>
<evidence type="ECO:0000313" key="1">
    <source>
        <dbReference type="EMBL" id="MQM09290.1"/>
    </source>
</evidence>
<sequence>LCEHAYGSSPLKAAPLLASCADLAPPPRALACASLYHLLIVRLSLRPWDHLPPEICSTMEADGVALSLRSRSVVGVEKIGVGSGVTSRRSLRVQAPWRWAAAGGRPSLGCVRMDSLGRDLVARNGRSSLKVVCSYKKAEAPAIQSEKFNATADEALILKKMAEEVAPHLNGQCIFLVGLFPIFKLR</sequence>
<gene>
    <name evidence="1" type="ORF">Taro_042158</name>
</gene>
<evidence type="ECO:0000313" key="2">
    <source>
        <dbReference type="Proteomes" id="UP000652761"/>
    </source>
</evidence>